<gene>
    <name evidence="2" type="ORF">SAMN05421774_1129</name>
</gene>
<dbReference type="Proteomes" id="UP000186141">
    <property type="component" value="Unassembled WGS sequence"/>
</dbReference>
<evidence type="ECO:0008006" key="4">
    <source>
        <dbReference type="Google" id="ProtNLM"/>
    </source>
</evidence>
<organism evidence="2 3">
    <name type="scientific">Gemmobacter megaterium</name>
    <dbReference type="NCBI Taxonomy" id="1086013"/>
    <lineage>
        <taxon>Bacteria</taxon>
        <taxon>Pseudomonadati</taxon>
        <taxon>Pseudomonadota</taxon>
        <taxon>Alphaproteobacteria</taxon>
        <taxon>Rhodobacterales</taxon>
        <taxon>Paracoccaceae</taxon>
        <taxon>Gemmobacter</taxon>
    </lineage>
</organism>
<dbReference type="OrthoDB" id="7859745at2"/>
<dbReference type="AlphaFoldDB" id="A0A1N7QI67"/>
<accession>A0A1N7QI67</accession>
<name>A0A1N7QI67_9RHOB</name>
<keyword evidence="3" id="KW-1185">Reference proteome</keyword>
<protein>
    <recommendedName>
        <fullName evidence="4">Lipoprotein</fullName>
    </recommendedName>
</protein>
<evidence type="ECO:0000313" key="3">
    <source>
        <dbReference type="Proteomes" id="UP000186141"/>
    </source>
</evidence>
<proteinExistence type="predicted"/>
<dbReference type="PROSITE" id="PS51257">
    <property type="entry name" value="PROKAR_LIPOPROTEIN"/>
    <property type="match status" value="1"/>
</dbReference>
<reference evidence="2 3" key="1">
    <citation type="submission" date="2017-01" db="EMBL/GenBank/DDBJ databases">
        <authorList>
            <person name="Mah S.A."/>
            <person name="Swanson W.J."/>
            <person name="Moy G.W."/>
            <person name="Vacquier V.D."/>
        </authorList>
    </citation>
    <scope>NUCLEOTIDE SEQUENCE [LARGE SCALE GENOMIC DNA]</scope>
    <source>
        <strain evidence="2 3">DSM 26375</strain>
    </source>
</reference>
<dbReference type="EMBL" id="FTOT01000012">
    <property type="protein sequence ID" value="SIT22498.1"/>
    <property type="molecule type" value="Genomic_DNA"/>
</dbReference>
<evidence type="ECO:0000313" key="2">
    <source>
        <dbReference type="EMBL" id="SIT22498.1"/>
    </source>
</evidence>
<dbReference type="RefSeq" id="WP_144039018.1">
    <property type="nucleotide sequence ID" value="NZ_BMEH01000012.1"/>
</dbReference>
<evidence type="ECO:0000256" key="1">
    <source>
        <dbReference type="SAM" id="SignalP"/>
    </source>
</evidence>
<dbReference type="STRING" id="1086013.SAMN05421774_1129"/>
<sequence>MMMTKRIAGVSLLLALGVSGCGLAPHDGQADSYIAIAEDRGWDKTRIPNQRAAIAYDPDGCQNWIIDDGVEGYASPRFDPATGMANVCNNHFPPGAVVGNYQSPNAGLRDWAPARGRMHGAN</sequence>
<keyword evidence="1" id="KW-0732">Signal</keyword>
<feature type="signal peptide" evidence="1">
    <location>
        <begin position="1"/>
        <end position="24"/>
    </location>
</feature>
<feature type="chain" id="PRO_5009944006" description="Lipoprotein" evidence="1">
    <location>
        <begin position="25"/>
        <end position="122"/>
    </location>
</feature>